<dbReference type="Pfam" id="PF03167">
    <property type="entry name" value="UDG"/>
    <property type="match status" value="1"/>
</dbReference>
<evidence type="ECO:0000313" key="7">
    <source>
        <dbReference type="EMBL" id="ACY19208.1"/>
    </source>
</evidence>
<proteinExistence type="inferred from homology"/>
<dbReference type="KEGG" id="hoh:Hoch_6744"/>
<dbReference type="STRING" id="502025.Hoch_6744"/>
<dbReference type="RefSeq" id="WP_012831800.1">
    <property type="nucleotide sequence ID" value="NC_013440.1"/>
</dbReference>
<protein>
    <submittedName>
        <fullName evidence="7">Uracil-DNA glycosylase superfamily</fullName>
    </submittedName>
</protein>
<organism evidence="7 8">
    <name type="scientific">Haliangium ochraceum (strain DSM 14365 / JCM 11303 / SMP-2)</name>
    <dbReference type="NCBI Taxonomy" id="502025"/>
    <lineage>
        <taxon>Bacteria</taxon>
        <taxon>Pseudomonadati</taxon>
        <taxon>Myxococcota</taxon>
        <taxon>Polyangia</taxon>
        <taxon>Haliangiales</taxon>
        <taxon>Kofleriaceae</taxon>
        <taxon>Haliangium</taxon>
    </lineage>
</organism>
<dbReference type="Proteomes" id="UP000001880">
    <property type="component" value="Chromosome"/>
</dbReference>
<feature type="domain" description="Uracil-DNA glycosylase-like" evidence="6">
    <location>
        <begin position="49"/>
        <end position="217"/>
    </location>
</feature>
<dbReference type="FunFam" id="3.40.470.10:FF:000005">
    <property type="entry name" value="Single-strand selective monofunctional uracil DNA glycosylase"/>
    <property type="match status" value="1"/>
</dbReference>
<dbReference type="SUPFAM" id="SSF52141">
    <property type="entry name" value="Uracil-DNA glycosylase-like"/>
    <property type="match status" value="1"/>
</dbReference>
<keyword evidence="3" id="KW-0378">Hydrolase</keyword>
<dbReference type="HOGENOM" id="CLU_071760_2_0_7"/>
<comment type="similarity">
    <text evidence="1">Belongs to the uracil-DNA glycosylase (UDG) superfamily. SMUG1 family.</text>
</comment>
<name>D0LT72_HALO1</name>
<dbReference type="GO" id="GO:0003677">
    <property type="term" value="F:DNA binding"/>
    <property type="evidence" value="ECO:0007669"/>
    <property type="project" value="UniProtKB-KW"/>
</dbReference>
<evidence type="ECO:0000313" key="8">
    <source>
        <dbReference type="Proteomes" id="UP000001880"/>
    </source>
</evidence>
<dbReference type="EMBL" id="CP001804">
    <property type="protein sequence ID" value="ACY19208.1"/>
    <property type="molecule type" value="Genomic_DNA"/>
</dbReference>
<keyword evidence="8" id="KW-1185">Reference proteome</keyword>
<dbReference type="Gene3D" id="3.40.470.10">
    <property type="entry name" value="Uracil-DNA glycosylase-like domain"/>
    <property type="match status" value="1"/>
</dbReference>
<gene>
    <name evidence="7" type="ordered locus">Hoch_6744</name>
</gene>
<dbReference type="OrthoDB" id="267598at2"/>
<evidence type="ECO:0000259" key="6">
    <source>
        <dbReference type="Pfam" id="PF03167"/>
    </source>
</evidence>
<reference evidence="7 8" key="1">
    <citation type="journal article" date="2010" name="Stand. Genomic Sci.">
        <title>Complete genome sequence of Haliangium ochraceum type strain (SMP-2).</title>
        <authorList>
            <consortium name="US DOE Joint Genome Institute (JGI-PGF)"/>
            <person name="Ivanova N."/>
            <person name="Daum C."/>
            <person name="Lang E."/>
            <person name="Abt B."/>
            <person name="Kopitz M."/>
            <person name="Saunders E."/>
            <person name="Lapidus A."/>
            <person name="Lucas S."/>
            <person name="Glavina Del Rio T."/>
            <person name="Nolan M."/>
            <person name="Tice H."/>
            <person name="Copeland A."/>
            <person name="Cheng J.F."/>
            <person name="Chen F."/>
            <person name="Bruce D."/>
            <person name="Goodwin L."/>
            <person name="Pitluck S."/>
            <person name="Mavromatis K."/>
            <person name="Pati A."/>
            <person name="Mikhailova N."/>
            <person name="Chen A."/>
            <person name="Palaniappan K."/>
            <person name="Land M."/>
            <person name="Hauser L."/>
            <person name="Chang Y.J."/>
            <person name="Jeffries C.D."/>
            <person name="Detter J.C."/>
            <person name="Brettin T."/>
            <person name="Rohde M."/>
            <person name="Goker M."/>
            <person name="Bristow J."/>
            <person name="Markowitz V."/>
            <person name="Eisen J.A."/>
            <person name="Hugenholtz P."/>
            <person name="Kyrpides N.C."/>
            <person name="Klenk H.P."/>
        </authorList>
    </citation>
    <scope>NUCLEOTIDE SEQUENCE [LARGE SCALE GENOMIC DNA]</scope>
    <source>
        <strain evidence="8">DSM 14365 / CIP 107738 / JCM 11303 / AJ 13395 / SMP-2</strain>
    </source>
</reference>
<keyword evidence="4" id="KW-0238">DNA-binding</keyword>
<dbReference type="PANTHER" id="PTHR13235:SF2">
    <property type="entry name" value="SINGLE-STRAND SELECTIVE MONOFUNCTIONAL URACIL DNA GLYCOSYLASE"/>
    <property type="match status" value="1"/>
</dbReference>
<keyword evidence="5" id="KW-0234">DNA repair</keyword>
<dbReference type="InterPro" id="IPR005122">
    <property type="entry name" value="Uracil-DNA_glycosylase-like"/>
</dbReference>
<evidence type="ECO:0000256" key="3">
    <source>
        <dbReference type="ARBA" id="ARBA00022801"/>
    </source>
</evidence>
<dbReference type="GO" id="GO:0006284">
    <property type="term" value="P:base-excision repair"/>
    <property type="evidence" value="ECO:0007669"/>
    <property type="project" value="InterPro"/>
</dbReference>
<dbReference type="GO" id="GO:0000703">
    <property type="term" value="F:oxidized pyrimidine nucleobase lesion DNA N-glycosylase activity"/>
    <property type="evidence" value="ECO:0007669"/>
    <property type="project" value="TreeGrafter"/>
</dbReference>
<evidence type="ECO:0000256" key="4">
    <source>
        <dbReference type="ARBA" id="ARBA00023125"/>
    </source>
</evidence>
<dbReference type="AlphaFoldDB" id="D0LT72"/>
<dbReference type="eggNOG" id="COG1573">
    <property type="taxonomic scope" value="Bacteria"/>
</dbReference>
<sequence length="241" mass="26620">MKLASISRRLAKSVDALSFAAPVTHVYDPLVYARKPHEAYLSRYGQGPREIVLVGMNPGPFGMAQTGVPFGEIAAVRDWMGIEEPVAKPPNEHPKRPILGFACTRSEVSGARLWGWAQERFGTAEDFFARFFITNYCPLVFMEESGRNFIPEKLPKDEREPLFEACDDALRRTVSELAPRYVIGVGAFATRRIEHALSDKTLAKLTVGTVLHPSPASPLANRGWAERAEADLRGLGVALPD</sequence>
<evidence type="ECO:0000256" key="5">
    <source>
        <dbReference type="ARBA" id="ARBA00023204"/>
    </source>
</evidence>
<dbReference type="PANTHER" id="PTHR13235">
    <property type="entry name" value="SINGLE-STRAND SELECTIVE MONOFUNCTIONAL URACIL DNA GLYCOSYLASE"/>
    <property type="match status" value="1"/>
</dbReference>
<dbReference type="InterPro" id="IPR036895">
    <property type="entry name" value="Uracil-DNA_glycosylase-like_sf"/>
</dbReference>
<evidence type="ECO:0000256" key="2">
    <source>
        <dbReference type="ARBA" id="ARBA00022763"/>
    </source>
</evidence>
<accession>D0LT72</accession>
<dbReference type="CDD" id="cd19374">
    <property type="entry name" value="UDG-F3_SMUG1-like"/>
    <property type="match status" value="1"/>
</dbReference>
<evidence type="ECO:0000256" key="1">
    <source>
        <dbReference type="ARBA" id="ARBA00007889"/>
    </source>
</evidence>
<keyword evidence="2" id="KW-0227">DNA damage</keyword>
<dbReference type="InterPro" id="IPR039134">
    <property type="entry name" value="SMUG1"/>
</dbReference>
<dbReference type="GO" id="GO:0017065">
    <property type="term" value="F:single-strand selective uracil DNA N-glycosylase activity"/>
    <property type="evidence" value="ECO:0007669"/>
    <property type="project" value="InterPro"/>
</dbReference>